<evidence type="ECO:0000313" key="3">
    <source>
        <dbReference type="Proteomes" id="UP000317122"/>
    </source>
</evidence>
<dbReference type="AlphaFoldDB" id="A0A562NRG9"/>
<comment type="caution">
    <text evidence="2">The sequence shown here is derived from an EMBL/GenBank/DDBJ whole genome shotgun (WGS) entry which is preliminary data.</text>
</comment>
<accession>A0A562NRG9</accession>
<sequence length="260" mass="28851">MRFLSWQIRSRLQQDIVMPWVLGQKLVVQNGMTGATGNIYAGLHEFADMALVLHFLRSGDYFADVGANIGSFTVLASGVCRAKTFAFEPDPGTSLYLSRNIQINDIASLVDVYEIAVGDRCKDVEFTVGLDTVNRVVVGQHRSHSRLVKQMRLDDVLKNTVPAMIKVDVEGYEEKVISGALSTLMKEEVKIVELETVSPCAEKVLESIGFSRRFYDPFSRSFGNEGSSVSSSNACFIRDECFVNSRVRSADRVEVLGISF</sequence>
<keyword evidence="3" id="KW-1185">Reference proteome</keyword>
<protein>
    <submittedName>
        <fullName evidence="2">FkbM family methyltransferase</fullName>
    </submittedName>
</protein>
<dbReference type="Gene3D" id="3.40.50.150">
    <property type="entry name" value="Vaccinia Virus protein VP39"/>
    <property type="match status" value="1"/>
</dbReference>
<keyword evidence="2" id="KW-0808">Transferase</keyword>
<dbReference type="PANTHER" id="PTHR34203:SF15">
    <property type="entry name" value="SLL1173 PROTEIN"/>
    <property type="match status" value="1"/>
</dbReference>
<gene>
    <name evidence="2" type="ORF">IQ26_03457</name>
</gene>
<dbReference type="InterPro" id="IPR029063">
    <property type="entry name" value="SAM-dependent_MTases_sf"/>
</dbReference>
<dbReference type="InterPro" id="IPR006342">
    <property type="entry name" value="FkbM_mtfrase"/>
</dbReference>
<dbReference type="Pfam" id="PF05050">
    <property type="entry name" value="Methyltransf_21"/>
    <property type="match status" value="1"/>
</dbReference>
<dbReference type="PANTHER" id="PTHR34203">
    <property type="entry name" value="METHYLTRANSFERASE, FKBM FAMILY PROTEIN"/>
    <property type="match status" value="1"/>
</dbReference>
<dbReference type="SUPFAM" id="SSF53335">
    <property type="entry name" value="S-adenosyl-L-methionine-dependent methyltransferases"/>
    <property type="match status" value="1"/>
</dbReference>
<dbReference type="InterPro" id="IPR052514">
    <property type="entry name" value="SAM-dependent_MTase"/>
</dbReference>
<name>A0A562NRG9_9HYPH</name>
<keyword evidence="2" id="KW-0489">Methyltransferase</keyword>
<feature type="domain" description="Methyltransferase FkbM" evidence="1">
    <location>
        <begin position="64"/>
        <end position="195"/>
    </location>
</feature>
<evidence type="ECO:0000259" key="1">
    <source>
        <dbReference type="Pfam" id="PF05050"/>
    </source>
</evidence>
<dbReference type="GO" id="GO:0008168">
    <property type="term" value="F:methyltransferase activity"/>
    <property type="evidence" value="ECO:0007669"/>
    <property type="project" value="UniProtKB-KW"/>
</dbReference>
<reference evidence="2 3" key="1">
    <citation type="journal article" date="2015" name="Stand. Genomic Sci.">
        <title>Genomic Encyclopedia of Bacterial and Archaeal Type Strains, Phase III: the genomes of soil and plant-associated and newly described type strains.</title>
        <authorList>
            <person name="Whitman W.B."/>
            <person name="Woyke T."/>
            <person name="Klenk H.P."/>
            <person name="Zhou Y."/>
            <person name="Lilburn T.G."/>
            <person name="Beck B.J."/>
            <person name="De Vos P."/>
            <person name="Vandamme P."/>
            <person name="Eisen J.A."/>
            <person name="Garrity G."/>
            <person name="Hugenholtz P."/>
            <person name="Kyrpides N.C."/>
        </authorList>
    </citation>
    <scope>NUCLEOTIDE SEQUENCE [LARGE SCALE GENOMIC DNA]</scope>
    <source>
        <strain evidence="2 3">CGMCC 1.2546</strain>
    </source>
</reference>
<evidence type="ECO:0000313" key="2">
    <source>
        <dbReference type="EMBL" id="TWI34799.1"/>
    </source>
</evidence>
<proteinExistence type="predicted"/>
<dbReference type="GO" id="GO:0032259">
    <property type="term" value="P:methylation"/>
    <property type="evidence" value="ECO:0007669"/>
    <property type="project" value="UniProtKB-KW"/>
</dbReference>
<organism evidence="2 3">
    <name type="scientific">Mesorhizobium tianshanense</name>
    <dbReference type="NCBI Taxonomy" id="39844"/>
    <lineage>
        <taxon>Bacteria</taxon>
        <taxon>Pseudomonadati</taxon>
        <taxon>Pseudomonadota</taxon>
        <taxon>Alphaproteobacteria</taxon>
        <taxon>Hyphomicrobiales</taxon>
        <taxon>Phyllobacteriaceae</taxon>
        <taxon>Mesorhizobium</taxon>
    </lineage>
</organism>
<dbReference type="NCBIfam" id="TIGR01444">
    <property type="entry name" value="fkbM_fam"/>
    <property type="match status" value="1"/>
</dbReference>
<dbReference type="Proteomes" id="UP000317122">
    <property type="component" value="Unassembled WGS sequence"/>
</dbReference>
<dbReference type="EMBL" id="VLKT01000020">
    <property type="protein sequence ID" value="TWI34799.1"/>
    <property type="molecule type" value="Genomic_DNA"/>
</dbReference>